<comment type="caution">
    <text evidence="4">The sequence shown here is derived from an EMBL/GenBank/DDBJ whole genome shotgun (WGS) entry which is preliminary data.</text>
</comment>
<name>A0A7X2TBD4_9FIRM</name>
<keyword evidence="3" id="KW-0812">Transmembrane</keyword>
<feature type="active site" description="Proton donor/acceptor" evidence="2">
    <location>
        <position position="163"/>
    </location>
</feature>
<keyword evidence="3" id="KW-0472">Membrane</keyword>
<evidence type="ECO:0000256" key="1">
    <source>
        <dbReference type="ARBA" id="ARBA00022801"/>
    </source>
</evidence>
<dbReference type="InterPro" id="IPR023365">
    <property type="entry name" value="Sortase_dom-sf"/>
</dbReference>
<dbReference type="NCBIfam" id="NF033745">
    <property type="entry name" value="class_C_sortase"/>
    <property type="match status" value="1"/>
</dbReference>
<dbReference type="GO" id="GO:0016787">
    <property type="term" value="F:hydrolase activity"/>
    <property type="evidence" value="ECO:0007669"/>
    <property type="project" value="UniProtKB-KW"/>
</dbReference>
<organism evidence="4 5">
    <name type="scientific">Pseudoramibacter porci</name>
    <dbReference type="NCBI Taxonomy" id="2606631"/>
    <lineage>
        <taxon>Bacteria</taxon>
        <taxon>Bacillati</taxon>
        <taxon>Bacillota</taxon>
        <taxon>Clostridia</taxon>
        <taxon>Eubacteriales</taxon>
        <taxon>Eubacteriaceae</taxon>
        <taxon>Pseudoramibacter</taxon>
    </lineage>
</organism>
<dbReference type="Gene3D" id="2.40.260.10">
    <property type="entry name" value="Sortase"/>
    <property type="match status" value="1"/>
</dbReference>
<accession>A0A7X2TBD4</accession>
<sequence>MTSQTQSKKPSSKKNKAVNLLILIIFVAGLSIFIYPMVSNAINRHQNAVAIADYQDKVNKLSKAKRQKILDEAQAYNAQHTVNSIEGDVFDKNDHYVLHHPYDTLLNPAGDEIMGYLRIPKIHLRLTVYHGTSDKVLKKGVGHVQGTSLPVGGPSTHAVLAAHRGLPSAKLFTDLDKIKKGDRFYITVVGKTLAYQVDQIKVVKPDRVSALDIVPGMDLVTLLTCTPYGVNTHRLLVRGHRIPYIPIQDGFDWDRWWPLFMAAALAVLTAILIYRTVKKSKKN</sequence>
<dbReference type="InterPro" id="IPR005754">
    <property type="entry name" value="Sortase"/>
</dbReference>
<dbReference type="AlphaFoldDB" id="A0A7X2TBD4"/>
<evidence type="ECO:0000313" key="5">
    <source>
        <dbReference type="Proteomes" id="UP000461754"/>
    </source>
</evidence>
<dbReference type="EMBL" id="VUMO01000012">
    <property type="protein sequence ID" value="MSS20441.1"/>
    <property type="molecule type" value="Genomic_DNA"/>
</dbReference>
<dbReference type="NCBIfam" id="TIGR01076">
    <property type="entry name" value="sortase_fam"/>
    <property type="match status" value="1"/>
</dbReference>
<dbReference type="InterPro" id="IPR042002">
    <property type="entry name" value="Sortase_C"/>
</dbReference>
<feature type="transmembrane region" description="Helical" evidence="3">
    <location>
        <begin position="256"/>
        <end position="274"/>
    </location>
</feature>
<evidence type="ECO:0000256" key="2">
    <source>
        <dbReference type="PIRSR" id="PIRSR605754-1"/>
    </source>
</evidence>
<evidence type="ECO:0000256" key="3">
    <source>
        <dbReference type="SAM" id="Phobius"/>
    </source>
</evidence>
<dbReference type="RefSeq" id="WP_154576814.1">
    <property type="nucleotide sequence ID" value="NZ_VUMO01000012.1"/>
</dbReference>
<keyword evidence="5" id="KW-1185">Reference proteome</keyword>
<feature type="transmembrane region" description="Helical" evidence="3">
    <location>
        <begin position="20"/>
        <end position="38"/>
    </location>
</feature>
<dbReference type="CDD" id="cd05827">
    <property type="entry name" value="Sortase_C"/>
    <property type="match status" value="1"/>
</dbReference>
<feature type="active site" description="Acyl-thioester intermediate" evidence="2">
    <location>
        <position position="225"/>
    </location>
</feature>
<dbReference type="SUPFAM" id="SSF63817">
    <property type="entry name" value="Sortase"/>
    <property type="match status" value="1"/>
</dbReference>
<reference evidence="4 5" key="1">
    <citation type="submission" date="2019-08" db="EMBL/GenBank/DDBJ databases">
        <title>In-depth cultivation of the pig gut microbiome towards novel bacterial diversity and tailored functional studies.</title>
        <authorList>
            <person name="Wylensek D."/>
            <person name="Hitch T.C.A."/>
            <person name="Clavel T."/>
        </authorList>
    </citation>
    <scope>NUCLEOTIDE SEQUENCE [LARGE SCALE GENOMIC DNA]</scope>
    <source>
        <strain evidence="4 5">RF-744-FAT-4</strain>
    </source>
</reference>
<evidence type="ECO:0000313" key="4">
    <source>
        <dbReference type="EMBL" id="MSS20441.1"/>
    </source>
</evidence>
<dbReference type="Proteomes" id="UP000461754">
    <property type="component" value="Unassembled WGS sequence"/>
</dbReference>
<protein>
    <submittedName>
        <fullName evidence="4">Class C sortase</fullName>
    </submittedName>
</protein>
<dbReference type="Pfam" id="PF04203">
    <property type="entry name" value="Sortase"/>
    <property type="match status" value="1"/>
</dbReference>
<proteinExistence type="predicted"/>
<keyword evidence="1" id="KW-0378">Hydrolase</keyword>
<gene>
    <name evidence="4" type="ORF">FYJ52_08530</name>
</gene>
<keyword evidence="3" id="KW-1133">Transmembrane helix</keyword>